<evidence type="ECO:0000256" key="9">
    <source>
        <dbReference type="PIRSR" id="PIRSR001084-1"/>
    </source>
</evidence>
<dbReference type="Gene3D" id="3.20.20.80">
    <property type="entry name" value="Glycosidases"/>
    <property type="match status" value="1"/>
</dbReference>
<evidence type="ECO:0000259" key="14">
    <source>
        <dbReference type="Pfam" id="PF08533"/>
    </source>
</evidence>
<keyword evidence="7 8" id="KW-0326">Glycosidase</keyword>
<gene>
    <name evidence="15" type="ORF">IAA84_04240</name>
</gene>
<accession>A0A9D1FZ11</accession>
<feature type="binding site" evidence="10">
    <location>
        <position position="148"/>
    </location>
    <ligand>
        <name>substrate</name>
    </ligand>
</feature>
<evidence type="ECO:0000256" key="11">
    <source>
        <dbReference type="PIRSR" id="PIRSR001084-3"/>
    </source>
</evidence>
<feature type="binding site" evidence="11">
    <location>
        <position position="114"/>
    </location>
    <ligand>
        <name>Zn(2+)</name>
        <dbReference type="ChEBI" id="CHEBI:29105"/>
    </ligand>
</feature>
<evidence type="ECO:0000256" key="2">
    <source>
        <dbReference type="ARBA" id="ARBA00005940"/>
    </source>
</evidence>
<dbReference type="InterPro" id="IPR003476">
    <property type="entry name" value="Glyco_hydro_42"/>
</dbReference>
<feature type="domain" description="Beta-galactosidase trimerisation" evidence="13">
    <location>
        <begin position="388"/>
        <end position="588"/>
    </location>
</feature>
<reference evidence="15" key="2">
    <citation type="journal article" date="2021" name="PeerJ">
        <title>Extensive microbial diversity within the chicken gut microbiome revealed by metagenomics and culture.</title>
        <authorList>
            <person name="Gilroy R."/>
            <person name="Ravi A."/>
            <person name="Getino M."/>
            <person name="Pursley I."/>
            <person name="Horton D.L."/>
            <person name="Alikhan N.F."/>
            <person name="Baker D."/>
            <person name="Gharbi K."/>
            <person name="Hall N."/>
            <person name="Watson M."/>
            <person name="Adriaenssens E.M."/>
            <person name="Foster-Nyarko E."/>
            <person name="Jarju S."/>
            <person name="Secka A."/>
            <person name="Antonio M."/>
            <person name="Oren A."/>
            <person name="Chaudhuri R.R."/>
            <person name="La Ragione R."/>
            <person name="Hildebrand F."/>
            <person name="Pallen M.J."/>
        </authorList>
    </citation>
    <scope>NUCLEOTIDE SEQUENCE</scope>
    <source>
        <strain evidence="15">13766</strain>
    </source>
</reference>
<dbReference type="PANTHER" id="PTHR36447:SF2">
    <property type="entry name" value="BETA-GALACTOSIDASE YESZ"/>
    <property type="match status" value="1"/>
</dbReference>
<keyword evidence="4 11" id="KW-0479">Metal-binding</keyword>
<dbReference type="InterPro" id="IPR013739">
    <property type="entry name" value="Beta_galactosidase_C"/>
</dbReference>
<dbReference type="Proteomes" id="UP000824140">
    <property type="component" value="Unassembled WGS sequence"/>
</dbReference>
<dbReference type="GO" id="GO:0004565">
    <property type="term" value="F:beta-galactosidase activity"/>
    <property type="evidence" value="ECO:0007669"/>
    <property type="project" value="UniProtKB-EC"/>
</dbReference>
<evidence type="ECO:0000256" key="5">
    <source>
        <dbReference type="ARBA" id="ARBA00022801"/>
    </source>
</evidence>
<evidence type="ECO:0000256" key="7">
    <source>
        <dbReference type="ARBA" id="ARBA00023295"/>
    </source>
</evidence>
<reference evidence="15" key="1">
    <citation type="submission" date="2020-10" db="EMBL/GenBank/DDBJ databases">
        <authorList>
            <person name="Gilroy R."/>
        </authorList>
    </citation>
    <scope>NUCLEOTIDE SEQUENCE</scope>
    <source>
        <strain evidence="15">13766</strain>
    </source>
</reference>
<keyword evidence="6 11" id="KW-0862">Zinc</keyword>
<evidence type="ECO:0000256" key="8">
    <source>
        <dbReference type="PIRNR" id="PIRNR001084"/>
    </source>
</evidence>
<keyword evidence="5 8" id="KW-0378">Hydrolase</keyword>
<comment type="caution">
    <text evidence="15">The sequence shown here is derived from an EMBL/GenBank/DDBJ whole genome shotgun (WGS) entry which is preliminary data.</text>
</comment>
<dbReference type="GO" id="GO:0006012">
    <property type="term" value="P:galactose metabolic process"/>
    <property type="evidence" value="ECO:0007669"/>
    <property type="project" value="InterPro"/>
</dbReference>
<dbReference type="GO" id="GO:0009341">
    <property type="term" value="C:beta-galactosidase complex"/>
    <property type="evidence" value="ECO:0007669"/>
    <property type="project" value="InterPro"/>
</dbReference>
<feature type="binding site" evidence="10">
    <location>
        <position position="110"/>
    </location>
    <ligand>
        <name>substrate</name>
    </ligand>
</feature>
<dbReference type="PANTHER" id="PTHR36447">
    <property type="entry name" value="BETA-GALACTOSIDASE GANA"/>
    <property type="match status" value="1"/>
</dbReference>
<dbReference type="CDD" id="cd03143">
    <property type="entry name" value="A4_beta-galactosidase_middle_domain"/>
    <property type="match status" value="1"/>
</dbReference>
<evidence type="ECO:0000256" key="4">
    <source>
        <dbReference type="ARBA" id="ARBA00022723"/>
    </source>
</evidence>
<feature type="domain" description="Glycoside hydrolase family 42 N-terminal" evidence="12">
    <location>
        <begin position="14"/>
        <end position="374"/>
    </location>
</feature>
<comment type="catalytic activity">
    <reaction evidence="1 8">
        <text>Hydrolysis of terminal non-reducing beta-D-galactose residues in beta-D-galactosides.</text>
        <dbReference type="EC" id="3.2.1.23"/>
    </reaction>
</comment>
<dbReference type="AlphaFoldDB" id="A0A9D1FZ11"/>
<dbReference type="Gene3D" id="2.60.40.1180">
    <property type="entry name" value="Golgi alpha-mannosidase II"/>
    <property type="match status" value="1"/>
</dbReference>
<dbReference type="Gene3D" id="3.40.50.880">
    <property type="match status" value="1"/>
</dbReference>
<sequence length="658" mass="74367">MGFVAKPPYLGVAYYPEDWPEEQLDSDIRRMREIGVNVARIGEFAWHRMEPRDGEFDFSFFHKVVDKLREAGIGVVMGTPTATPPRWLSRLYPDVFMERENGRRSEHGGRRHCCSNNPHYNAYCMRIVEAMAREFGEDPGIIGWQIDNEIYTFDLGCFCPECQAKFRESLREKFGHIDALNEAWNLNLFSQWYDDFADIPAPRDTWHNPHLLLAWRTFQNDSHIAFVHRQAEILHRYVRVPVGTDTMPFNAMDYRRMTEKLDIVQFNHYNEAHSLHACSFWFDFLRTLKEHPFWVTETATNWNGSVAITQSVKPEGFCRANSWLPVALGAEANMYWLWRTHWAGHELMHGAVLDASGRDMHTVGEVEEVARGFRKAADFLNGTRVQTDVALHFTSLSWNLNETQPVVSGLKYMEIVQERWYRPAVDMGLRPDVIDAAAPLDAYRLIATPMVMALEEENLAARMAQWVRDGGVWVVGPLTDVRNPEGARYRDRFYGTLEALTGLTWRYAVPDKEGGVAAQWSDGAAFAGETWFEMVDAEEGALVRVCGGHSAFAGKAIVSQKRVGKGWVILLGTIPSYEDARRLLAHACALSGVQGVSIEGSVMASPRAGTAGRGLILVEYGAKEAACVLPEPMTDLLTGRALSGRVALKPYEVLVLRA</sequence>
<evidence type="ECO:0000313" key="16">
    <source>
        <dbReference type="Proteomes" id="UP000824140"/>
    </source>
</evidence>
<evidence type="ECO:0000259" key="12">
    <source>
        <dbReference type="Pfam" id="PF02449"/>
    </source>
</evidence>
<dbReference type="SUPFAM" id="SSF51445">
    <property type="entry name" value="(Trans)glycosidases"/>
    <property type="match status" value="1"/>
</dbReference>
<proteinExistence type="inferred from homology"/>
<evidence type="ECO:0000313" key="15">
    <source>
        <dbReference type="EMBL" id="HIS92208.1"/>
    </source>
</evidence>
<evidence type="ECO:0000256" key="6">
    <source>
        <dbReference type="ARBA" id="ARBA00022833"/>
    </source>
</evidence>
<dbReference type="EMBL" id="DVJN01000087">
    <property type="protein sequence ID" value="HIS92208.1"/>
    <property type="molecule type" value="Genomic_DNA"/>
</dbReference>
<dbReference type="Pfam" id="PF08532">
    <property type="entry name" value="Glyco_hydro_42M"/>
    <property type="match status" value="1"/>
</dbReference>
<organism evidence="15 16">
    <name type="scientific">Candidatus Alectryocaccomicrobium excrementavium</name>
    <dbReference type="NCBI Taxonomy" id="2840668"/>
    <lineage>
        <taxon>Bacteria</taxon>
        <taxon>Bacillati</taxon>
        <taxon>Bacillota</taxon>
        <taxon>Clostridia</taxon>
        <taxon>Candidatus Alectryocaccomicrobium</taxon>
    </lineage>
</organism>
<dbReference type="InterPro" id="IPR013780">
    <property type="entry name" value="Glyco_hydro_b"/>
</dbReference>
<dbReference type="Pfam" id="PF08533">
    <property type="entry name" value="Glyco_hydro_42C"/>
    <property type="match status" value="1"/>
</dbReference>
<feature type="active site" description="Proton donor" evidence="9">
    <location>
        <position position="149"/>
    </location>
</feature>
<dbReference type="InterPro" id="IPR029062">
    <property type="entry name" value="Class_I_gatase-like"/>
</dbReference>
<dbReference type="SUPFAM" id="SSF52317">
    <property type="entry name" value="Class I glutamine amidotransferase-like"/>
    <property type="match status" value="1"/>
</dbReference>
<feature type="binding site" evidence="11">
    <location>
        <position position="159"/>
    </location>
    <ligand>
        <name>Zn(2+)</name>
        <dbReference type="ChEBI" id="CHEBI:29105"/>
    </ligand>
</feature>
<dbReference type="InterPro" id="IPR013529">
    <property type="entry name" value="Glyco_hydro_42_N"/>
</dbReference>
<dbReference type="GO" id="GO:0046872">
    <property type="term" value="F:metal ion binding"/>
    <property type="evidence" value="ECO:0007669"/>
    <property type="project" value="UniProtKB-KW"/>
</dbReference>
<dbReference type="InterPro" id="IPR017853">
    <property type="entry name" value="GH"/>
</dbReference>
<feature type="binding site" evidence="11">
    <location>
        <position position="157"/>
    </location>
    <ligand>
        <name>Zn(2+)</name>
        <dbReference type="ChEBI" id="CHEBI:29105"/>
    </ligand>
</feature>
<comment type="similarity">
    <text evidence="2 8">Belongs to the glycosyl hydrolase 42 family.</text>
</comment>
<evidence type="ECO:0000256" key="3">
    <source>
        <dbReference type="ARBA" id="ARBA00012756"/>
    </source>
</evidence>
<feature type="binding site" evidence="11">
    <location>
        <position position="162"/>
    </location>
    <ligand>
        <name>Zn(2+)</name>
        <dbReference type="ChEBI" id="CHEBI:29105"/>
    </ligand>
</feature>
<dbReference type="EC" id="3.2.1.23" evidence="3 8"/>
<feature type="active site" description="Nucleophile" evidence="9">
    <location>
        <position position="297"/>
    </location>
</feature>
<dbReference type="InterPro" id="IPR013738">
    <property type="entry name" value="Beta_galactosidase_Trimer"/>
</dbReference>
<evidence type="ECO:0000259" key="13">
    <source>
        <dbReference type="Pfam" id="PF08532"/>
    </source>
</evidence>
<evidence type="ECO:0000256" key="10">
    <source>
        <dbReference type="PIRSR" id="PIRSR001084-2"/>
    </source>
</evidence>
<dbReference type="Pfam" id="PF02449">
    <property type="entry name" value="Glyco_hydro_42"/>
    <property type="match status" value="1"/>
</dbReference>
<name>A0A9D1FZ11_9FIRM</name>
<evidence type="ECO:0000256" key="1">
    <source>
        <dbReference type="ARBA" id="ARBA00001412"/>
    </source>
</evidence>
<dbReference type="PIRSF" id="PIRSF001084">
    <property type="entry name" value="B-galactosidase"/>
    <property type="match status" value="1"/>
</dbReference>
<protein>
    <recommendedName>
        <fullName evidence="3 8">Beta-galactosidase</fullName>
        <shortName evidence="8">Beta-gal</shortName>
        <ecNumber evidence="3 8">3.2.1.23</ecNumber>
    </recommendedName>
</protein>
<feature type="domain" description="Beta-galactosidase C-terminal" evidence="14">
    <location>
        <begin position="612"/>
        <end position="657"/>
    </location>
</feature>